<dbReference type="Proteomes" id="UP001519272">
    <property type="component" value="Unassembled WGS sequence"/>
</dbReference>
<keyword evidence="7 8" id="KW-0472">Membrane</keyword>
<evidence type="ECO:0000313" key="11">
    <source>
        <dbReference type="Proteomes" id="UP001519272"/>
    </source>
</evidence>
<feature type="transmembrane region" description="Helical" evidence="8">
    <location>
        <begin position="341"/>
        <end position="358"/>
    </location>
</feature>
<evidence type="ECO:0000256" key="7">
    <source>
        <dbReference type="ARBA" id="ARBA00023136"/>
    </source>
</evidence>
<evidence type="ECO:0000256" key="8">
    <source>
        <dbReference type="SAM" id="Phobius"/>
    </source>
</evidence>
<comment type="subcellular location">
    <subcellularLocation>
        <location evidence="1">Cell membrane</location>
        <topology evidence="1">Multi-pass membrane protein</topology>
    </subcellularLocation>
</comment>
<feature type="transmembrane region" description="Helical" evidence="8">
    <location>
        <begin position="109"/>
        <end position="129"/>
    </location>
</feature>
<protein>
    <submittedName>
        <fullName evidence="10">4-amino-4-deoxy-L-arabinose transferase-like glycosyltransferase</fullName>
    </submittedName>
</protein>
<evidence type="ECO:0000256" key="2">
    <source>
        <dbReference type="ARBA" id="ARBA00022475"/>
    </source>
</evidence>
<keyword evidence="3" id="KW-0328">Glycosyltransferase</keyword>
<feature type="transmembrane region" description="Helical" evidence="8">
    <location>
        <begin position="150"/>
        <end position="173"/>
    </location>
</feature>
<evidence type="ECO:0000256" key="6">
    <source>
        <dbReference type="ARBA" id="ARBA00022989"/>
    </source>
</evidence>
<dbReference type="PANTHER" id="PTHR33908">
    <property type="entry name" value="MANNOSYLTRANSFERASE YKCB-RELATED"/>
    <property type="match status" value="1"/>
</dbReference>
<feature type="transmembrane region" description="Helical" evidence="8">
    <location>
        <begin position="225"/>
        <end position="245"/>
    </location>
</feature>
<evidence type="ECO:0000256" key="4">
    <source>
        <dbReference type="ARBA" id="ARBA00022679"/>
    </source>
</evidence>
<keyword evidence="6 8" id="KW-1133">Transmembrane helix</keyword>
<keyword evidence="2" id="KW-1003">Cell membrane</keyword>
<reference evidence="10 11" key="1">
    <citation type="submission" date="2021-03" db="EMBL/GenBank/DDBJ databases">
        <title>Genomic Encyclopedia of Type Strains, Phase IV (KMG-IV): sequencing the most valuable type-strain genomes for metagenomic binning, comparative biology and taxonomic classification.</title>
        <authorList>
            <person name="Goeker M."/>
        </authorList>
    </citation>
    <scope>NUCLEOTIDE SEQUENCE [LARGE SCALE GENOMIC DNA]</scope>
    <source>
        <strain evidence="10 11">DSM 14349</strain>
    </source>
</reference>
<name>A0ABS4FNU8_9BACL</name>
<dbReference type="RefSeq" id="WP_210087944.1">
    <property type="nucleotide sequence ID" value="NZ_JAGGKG010000003.1"/>
</dbReference>
<proteinExistence type="predicted"/>
<dbReference type="Pfam" id="PF13231">
    <property type="entry name" value="PMT_2"/>
    <property type="match status" value="1"/>
</dbReference>
<feature type="transmembrane region" description="Helical" evidence="8">
    <location>
        <begin position="388"/>
        <end position="411"/>
    </location>
</feature>
<feature type="domain" description="Glycosyltransferase RgtA/B/C/D-like" evidence="9">
    <location>
        <begin position="109"/>
        <end position="242"/>
    </location>
</feature>
<feature type="transmembrane region" description="Helical" evidence="8">
    <location>
        <begin position="193"/>
        <end position="218"/>
    </location>
</feature>
<keyword evidence="5 8" id="KW-0812">Transmembrane</keyword>
<dbReference type="InterPro" id="IPR038731">
    <property type="entry name" value="RgtA/B/C-like"/>
</dbReference>
<feature type="transmembrane region" description="Helical" evidence="8">
    <location>
        <begin position="365"/>
        <end position="382"/>
    </location>
</feature>
<evidence type="ECO:0000256" key="5">
    <source>
        <dbReference type="ARBA" id="ARBA00022692"/>
    </source>
</evidence>
<accession>A0ABS4FNU8</accession>
<keyword evidence="11" id="KW-1185">Reference proteome</keyword>
<comment type="caution">
    <text evidence="10">The sequence shown here is derived from an EMBL/GenBank/DDBJ whole genome shotgun (WGS) entry which is preliminary data.</text>
</comment>
<evidence type="ECO:0000256" key="3">
    <source>
        <dbReference type="ARBA" id="ARBA00022676"/>
    </source>
</evidence>
<evidence type="ECO:0000259" key="9">
    <source>
        <dbReference type="Pfam" id="PF13231"/>
    </source>
</evidence>
<feature type="transmembrane region" description="Helical" evidence="8">
    <location>
        <begin position="26"/>
        <end position="43"/>
    </location>
</feature>
<sequence>MSSNQSSRSGVLQRISYAIFKDKRPAVFISLVVIFILGAYLRFDFITSVKHNVTHDTKGYDILVRQLFEDGVYAYKDTKPNAQVTPGYPIFMAAVYKMVDYQNHDPYPYIRYIQVGISLLTMYIIYRLARRLGGTGVGIAATAISAIYPSFVWSNGAILTEVLCTFFLTLYLYMQVIAFEKKTWPYALGSGLLLGLTVLVRPEFLPLIVVCHAVAYLWKRNWKEIGKLLIITSLGLGIALSPWVIRNIITLNKVVVASTQVNPFAAGTYPDKNYDDDMVDRKGKTQMEVAKERLYIGFTQHTWEYVQWYTVGKLKYTYGKMFFGAGHSPYYEVIPLLPRNALHWLLIGFFPVTLVACIRRWREPAFMFVTVIVAMSMVRLLFVPETRYNYTVMPLIIILDCLVAAGIIKWFKQRKQPVIQQK</sequence>
<evidence type="ECO:0000313" key="10">
    <source>
        <dbReference type="EMBL" id="MBP1904256.1"/>
    </source>
</evidence>
<organism evidence="10 11">
    <name type="scientific">Paenibacillus turicensis</name>
    <dbReference type="NCBI Taxonomy" id="160487"/>
    <lineage>
        <taxon>Bacteria</taxon>
        <taxon>Bacillati</taxon>
        <taxon>Bacillota</taxon>
        <taxon>Bacilli</taxon>
        <taxon>Bacillales</taxon>
        <taxon>Paenibacillaceae</taxon>
        <taxon>Paenibacillus</taxon>
    </lineage>
</organism>
<keyword evidence="4" id="KW-0808">Transferase</keyword>
<dbReference type="EMBL" id="JAGGKG010000003">
    <property type="protein sequence ID" value="MBP1904256.1"/>
    <property type="molecule type" value="Genomic_DNA"/>
</dbReference>
<dbReference type="PANTHER" id="PTHR33908:SF11">
    <property type="entry name" value="MEMBRANE PROTEIN"/>
    <property type="match status" value="1"/>
</dbReference>
<evidence type="ECO:0000256" key="1">
    <source>
        <dbReference type="ARBA" id="ARBA00004651"/>
    </source>
</evidence>
<gene>
    <name evidence="10" type="ORF">J2Z32_000873</name>
</gene>
<dbReference type="InterPro" id="IPR050297">
    <property type="entry name" value="LipidA_mod_glycosyltrf_83"/>
</dbReference>